<dbReference type="Proteomes" id="UP000611215">
    <property type="component" value="Unassembled WGS sequence"/>
</dbReference>
<dbReference type="Pfam" id="PF03544">
    <property type="entry name" value="TonB_C"/>
    <property type="match status" value="1"/>
</dbReference>
<keyword evidence="3" id="KW-1185">Reference proteome</keyword>
<comment type="caution">
    <text evidence="2">The sequence shown here is derived from an EMBL/GenBank/DDBJ whole genome shotgun (WGS) entry which is preliminary data.</text>
</comment>
<evidence type="ECO:0000313" key="3">
    <source>
        <dbReference type="Proteomes" id="UP000611215"/>
    </source>
</evidence>
<accession>A0ABS0EHB6</accession>
<organism evidence="2 3">
    <name type="scientific">Winogradskyella marina</name>
    <dbReference type="NCBI Taxonomy" id="2785530"/>
    <lineage>
        <taxon>Bacteria</taxon>
        <taxon>Pseudomonadati</taxon>
        <taxon>Bacteroidota</taxon>
        <taxon>Flavobacteriia</taxon>
        <taxon>Flavobacteriales</taxon>
        <taxon>Flavobacteriaceae</taxon>
        <taxon>Winogradskyella</taxon>
    </lineage>
</organism>
<gene>
    <name evidence="2" type="ORF">ITJ86_07970</name>
</gene>
<proteinExistence type="predicted"/>
<name>A0ABS0EHB6_9FLAO</name>
<protein>
    <submittedName>
        <fullName evidence="2">Energy transducer TonB</fullName>
    </submittedName>
</protein>
<dbReference type="SUPFAM" id="SSF74653">
    <property type="entry name" value="TolA/TonB C-terminal domain"/>
    <property type="match status" value="1"/>
</dbReference>
<reference evidence="2 3" key="1">
    <citation type="submission" date="2020-11" db="EMBL/GenBank/DDBJ databases">
        <title>Winogradskyella marina sp. nov., isolated from marine sediment.</title>
        <authorList>
            <person name="Bo J."/>
            <person name="Wang S."/>
            <person name="Song X."/>
            <person name="Du Z."/>
        </authorList>
    </citation>
    <scope>NUCLEOTIDE SEQUENCE [LARGE SCALE GENOMIC DNA]</scope>
    <source>
        <strain evidence="2 3">F6397</strain>
    </source>
</reference>
<feature type="domain" description="TonB C-terminal" evidence="1">
    <location>
        <begin position="250"/>
        <end position="305"/>
    </location>
</feature>
<evidence type="ECO:0000313" key="2">
    <source>
        <dbReference type="EMBL" id="MBF8149833.1"/>
    </source>
</evidence>
<dbReference type="Gene3D" id="3.30.1150.10">
    <property type="match status" value="1"/>
</dbReference>
<dbReference type="EMBL" id="JADOET010000005">
    <property type="protein sequence ID" value="MBF8149833.1"/>
    <property type="molecule type" value="Genomic_DNA"/>
</dbReference>
<sequence>MKSYYSISIPKPCHKDWSQMTPNEKGRFCQSCSKSVIDFTTMSQHEIQEYLAANEGKKLCGRFKISQLEHIRIKIPQQIIQQQTSFHKVFLLALLIAMGTTLLNCSDQNGNSKKINAVEIVDTVKADTIHTPETETPKTDFDSITTLKPPKKPDLIKKIQAPTPIVQAPTPIVTGLMVEIMGDIEPPQLKNDEPIDFINIDTAPEFLDTPNTISTSEKKAYFSKRITQFVTDNYDLGQGDLGLKGKQRILTQFTIDKNGLISNIKIRGPHLQLEEEARRVLKLLPKFKPGEQYSGKVSVAYTLPITILIED</sequence>
<dbReference type="RefSeq" id="WP_195871108.1">
    <property type="nucleotide sequence ID" value="NZ_JADOET010000005.1"/>
</dbReference>
<evidence type="ECO:0000259" key="1">
    <source>
        <dbReference type="Pfam" id="PF03544"/>
    </source>
</evidence>
<dbReference type="InterPro" id="IPR037682">
    <property type="entry name" value="TonB_C"/>
</dbReference>